<dbReference type="HOGENOM" id="CLU_1808289_0_0_1"/>
<protein>
    <submittedName>
        <fullName evidence="2 3">Uncharacterized protein</fullName>
    </submittedName>
</protein>
<proteinExistence type="predicted"/>
<reference evidence="3" key="3">
    <citation type="submission" date="2015-06" db="UniProtKB">
        <authorList>
            <consortium name="EnsemblMetazoa"/>
        </authorList>
    </citation>
    <scope>IDENTIFICATION</scope>
</reference>
<name>T1F7J5_HELRO</name>
<sequence length="143" mass="16092">MLKIVTFYIYLPKLFTILMCQMLFTLYSVHTKSSLLSLLCPICLAIYAHCFDVLVETSFFTYGSQFNNVPCARANTNLKSYKDKMTMIEDDDIARGSDDDSANNDKNRAGIGVVAKAFGLAVTLPGFKCKQIFTYHMSVRLVD</sequence>
<dbReference type="RefSeq" id="XP_009018854.1">
    <property type="nucleotide sequence ID" value="XM_009020606.1"/>
</dbReference>
<reference evidence="4" key="1">
    <citation type="submission" date="2012-12" db="EMBL/GenBank/DDBJ databases">
        <authorList>
            <person name="Hellsten U."/>
            <person name="Grimwood J."/>
            <person name="Chapman J.A."/>
            <person name="Shapiro H."/>
            <person name="Aerts A."/>
            <person name="Otillar R.P."/>
            <person name="Terry A.Y."/>
            <person name="Boore J.L."/>
            <person name="Simakov O."/>
            <person name="Marletaz F."/>
            <person name="Cho S.-J."/>
            <person name="Edsinger-Gonzales E."/>
            <person name="Havlak P."/>
            <person name="Kuo D.-H."/>
            <person name="Larsson T."/>
            <person name="Lv J."/>
            <person name="Arendt D."/>
            <person name="Savage R."/>
            <person name="Osoegawa K."/>
            <person name="de Jong P."/>
            <person name="Lindberg D.R."/>
            <person name="Seaver E.C."/>
            <person name="Weisblat D.A."/>
            <person name="Putnam N.H."/>
            <person name="Grigoriev I.V."/>
            <person name="Rokhsar D.S."/>
        </authorList>
    </citation>
    <scope>NUCLEOTIDE SEQUENCE</scope>
</reference>
<dbReference type="EMBL" id="AMQM01004801">
    <property type="status" value="NOT_ANNOTATED_CDS"/>
    <property type="molecule type" value="Genomic_DNA"/>
</dbReference>
<dbReference type="EMBL" id="KB096676">
    <property type="protein sequence ID" value="ESO03161.1"/>
    <property type="molecule type" value="Genomic_DNA"/>
</dbReference>
<keyword evidence="4" id="KW-1185">Reference proteome</keyword>
<evidence type="ECO:0000313" key="3">
    <source>
        <dbReference type="EnsemblMetazoa" id="HelroP174056"/>
    </source>
</evidence>
<feature type="transmembrane region" description="Helical" evidence="1">
    <location>
        <begin position="7"/>
        <end position="29"/>
    </location>
</feature>
<keyword evidence="1" id="KW-0812">Transmembrane</keyword>
<dbReference type="CTD" id="20204794"/>
<dbReference type="GeneID" id="20204794"/>
<evidence type="ECO:0000313" key="2">
    <source>
        <dbReference type="EMBL" id="ESO03161.1"/>
    </source>
</evidence>
<organism evidence="3 4">
    <name type="scientific">Helobdella robusta</name>
    <name type="common">Californian leech</name>
    <dbReference type="NCBI Taxonomy" id="6412"/>
    <lineage>
        <taxon>Eukaryota</taxon>
        <taxon>Metazoa</taxon>
        <taxon>Spiralia</taxon>
        <taxon>Lophotrochozoa</taxon>
        <taxon>Annelida</taxon>
        <taxon>Clitellata</taxon>
        <taxon>Hirudinea</taxon>
        <taxon>Rhynchobdellida</taxon>
        <taxon>Glossiphoniidae</taxon>
        <taxon>Helobdella</taxon>
    </lineage>
</organism>
<gene>
    <name evidence="3" type="primary">20204794</name>
    <name evidence="2" type="ORF">HELRODRAFT_174056</name>
</gene>
<dbReference type="InParanoid" id="T1F7J5"/>
<dbReference type="AlphaFoldDB" id="T1F7J5"/>
<keyword evidence="1" id="KW-1133">Transmembrane helix</keyword>
<keyword evidence="1" id="KW-0472">Membrane</keyword>
<evidence type="ECO:0000256" key="1">
    <source>
        <dbReference type="SAM" id="Phobius"/>
    </source>
</evidence>
<evidence type="ECO:0000313" key="4">
    <source>
        <dbReference type="Proteomes" id="UP000015101"/>
    </source>
</evidence>
<reference evidence="2 4" key="2">
    <citation type="journal article" date="2013" name="Nature">
        <title>Insights into bilaterian evolution from three spiralian genomes.</title>
        <authorList>
            <person name="Simakov O."/>
            <person name="Marletaz F."/>
            <person name="Cho S.J."/>
            <person name="Edsinger-Gonzales E."/>
            <person name="Havlak P."/>
            <person name="Hellsten U."/>
            <person name="Kuo D.H."/>
            <person name="Larsson T."/>
            <person name="Lv J."/>
            <person name="Arendt D."/>
            <person name="Savage R."/>
            <person name="Osoegawa K."/>
            <person name="de Jong P."/>
            <person name="Grimwood J."/>
            <person name="Chapman J.A."/>
            <person name="Shapiro H."/>
            <person name="Aerts A."/>
            <person name="Otillar R.P."/>
            <person name="Terry A.Y."/>
            <person name="Boore J.L."/>
            <person name="Grigoriev I.V."/>
            <person name="Lindberg D.R."/>
            <person name="Seaver E.C."/>
            <person name="Weisblat D.A."/>
            <person name="Putnam N.H."/>
            <person name="Rokhsar D.S."/>
        </authorList>
    </citation>
    <scope>NUCLEOTIDE SEQUENCE</scope>
</reference>
<dbReference type="EnsemblMetazoa" id="HelroT174056">
    <property type="protein sequence ID" value="HelroP174056"/>
    <property type="gene ID" value="HelroG174056"/>
</dbReference>
<accession>T1F7J5</accession>
<dbReference type="KEGG" id="hro:HELRODRAFT_174056"/>
<dbReference type="Proteomes" id="UP000015101">
    <property type="component" value="Unassembled WGS sequence"/>
</dbReference>